<proteinExistence type="predicted"/>
<organism evidence="2 3">
    <name type="scientific">Trueperella bernardiae</name>
    <dbReference type="NCBI Taxonomy" id="59561"/>
    <lineage>
        <taxon>Bacteria</taxon>
        <taxon>Bacillati</taxon>
        <taxon>Actinomycetota</taxon>
        <taxon>Actinomycetes</taxon>
        <taxon>Actinomycetales</taxon>
        <taxon>Actinomycetaceae</taxon>
        <taxon>Trueperella</taxon>
    </lineage>
</organism>
<sequence>MVSFYSDNTTGSAWVSSTKGFSLPHRAESLESPFLAGDYAKANKRRQKRDRRRAREMAKRAPRSFTEAPRQDAPPRQPTRTMNAQPVQQRQAPVRMPPQQGPGISQASTMTVGRLRGVTVSRDTSFFGRMSRTMQNFSNSRLTSVTNNSFPASSGFALDGVELTKGEYNAWIGGDPQANAQVVVVTEAPQQNPGR</sequence>
<dbReference type="PATRIC" id="fig|59561.3.peg.527"/>
<evidence type="ECO:0000256" key="1">
    <source>
        <dbReference type="SAM" id="MobiDB-lite"/>
    </source>
</evidence>
<dbReference type="STRING" id="59561.AQZ59_00535"/>
<dbReference type="AlphaFoldDB" id="A0A0W1KLS3"/>
<protein>
    <submittedName>
        <fullName evidence="2">Uncharacterized protein</fullName>
    </submittedName>
</protein>
<gene>
    <name evidence="2" type="ORF">AQZ59_00535</name>
</gene>
<name>A0A0W1KLS3_9ACTO</name>
<accession>A0A0W1KLS3</accession>
<feature type="compositionally biased region" description="Basic residues" evidence="1">
    <location>
        <begin position="42"/>
        <end position="52"/>
    </location>
</feature>
<comment type="caution">
    <text evidence="2">The sequence shown here is derived from an EMBL/GenBank/DDBJ whole genome shotgun (WGS) entry which is preliminary data.</text>
</comment>
<dbReference type="EMBL" id="LNIZ01000002">
    <property type="protein sequence ID" value="KTF04551.1"/>
    <property type="molecule type" value="Genomic_DNA"/>
</dbReference>
<dbReference type="Proteomes" id="UP000054404">
    <property type="component" value="Unassembled WGS sequence"/>
</dbReference>
<feature type="region of interest" description="Disordered" evidence="1">
    <location>
        <begin position="1"/>
        <end position="106"/>
    </location>
</feature>
<reference evidence="2 3" key="1">
    <citation type="submission" date="2015-11" db="EMBL/GenBank/DDBJ databases">
        <title>Draft Genome Sequence of the Type Strain Trueperella bernardiae LCDC 89-0504T, Isolated from Blood Culture.</title>
        <authorList>
            <person name="Bernier A.-M."/>
            <person name="Bernard K."/>
        </authorList>
    </citation>
    <scope>NUCLEOTIDE SEQUENCE [LARGE SCALE GENOMIC DNA]</scope>
    <source>
        <strain evidence="2 3">LCDC 89-0504</strain>
    </source>
</reference>
<evidence type="ECO:0000313" key="2">
    <source>
        <dbReference type="EMBL" id="KTF04551.1"/>
    </source>
</evidence>
<evidence type="ECO:0000313" key="3">
    <source>
        <dbReference type="Proteomes" id="UP000054404"/>
    </source>
</evidence>
<dbReference type="OrthoDB" id="9983638at2"/>
<feature type="compositionally biased region" description="Polar residues" evidence="1">
    <location>
        <begin position="1"/>
        <end position="20"/>
    </location>
</feature>
<feature type="compositionally biased region" description="Polar residues" evidence="1">
    <location>
        <begin position="78"/>
        <end position="91"/>
    </location>
</feature>
<keyword evidence="3" id="KW-1185">Reference proteome</keyword>
<dbReference type="RefSeq" id="WP_062612908.1">
    <property type="nucleotide sequence ID" value="NZ_CP127099.1"/>
</dbReference>